<dbReference type="RefSeq" id="WP_146982700.1">
    <property type="nucleotide sequence ID" value="NZ_VOSM01000010.1"/>
</dbReference>
<dbReference type="EMBL" id="VOSM01000010">
    <property type="protein sequence ID" value="TXD35238.1"/>
    <property type="molecule type" value="Genomic_DNA"/>
</dbReference>
<sequence length="68" mass="7646">MRSTPKPQPKKFLDKNDPEYKRGMRHYSIIIFVVGGIGVMLLSFFIARAENNGAAPIVDAEVRRVVAE</sequence>
<comment type="caution">
    <text evidence="2">The sequence shown here is derived from an EMBL/GenBank/DDBJ whole genome shotgun (WGS) entry which is preliminary data.</text>
</comment>
<accession>A0A5C6X0I9</accession>
<keyword evidence="1" id="KW-1133">Transmembrane helix</keyword>
<feature type="transmembrane region" description="Helical" evidence="1">
    <location>
        <begin position="27"/>
        <end position="47"/>
    </location>
</feature>
<name>A0A5C6X0I9_9DELT</name>
<proteinExistence type="predicted"/>
<keyword evidence="1" id="KW-0472">Membrane</keyword>
<organism evidence="2 3">
    <name type="scientific">Lujinxingia vulgaris</name>
    <dbReference type="NCBI Taxonomy" id="2600176"/>
    <lineage>
        <taxon>Bacteria</taxon>
        <taxon>Deltaproteobacteria</taxon>
        <taxon>Bradymonadales</taxon>
        <taxon>Lujinxingiaceae</taxon>
        <taxon>Lujinxingia</taxon>
    </lineage>
</organism>
<dbReference type="Proteomes" id="UP000321412">
    <property type="component" value="Unassembled WGS sequence"/>
</dbReference>
<keyword evidence="1" id="KW-0812">Transmembrane</keyword>
<dbReference type="AlphaFoldDB" id="A0A5C6X0I9"/>
<reference evidence="2 3" key="1">
    <citation type="submission" date="2019-08" db="EMBL/GenBank/DDBJ databases">
        <title>Bradymonadales sp. TMQ4.</title>
        <authorList>
            <person name="Liang Q."/>
        </authorList>
    </citation>
    <scope>NUCLEOTIDE SEQUENCE [LARGE SCALE GENOMIC DNA]</scope>
    <source>
        <strain evidence="2 3">TMQ4</strain>
    </source>
</reference>
<protein>
    <submittedName>
        <fullName evidence="2">Uncharacterized protein</fullName>
    </submittedName>
</protein>
<evidence type="ECO:0000313" key="2">
    <source>
        <dbReference type="EMBL" id="TXD35238.1"/>
    </source>
</evidence>
<evidence type="ECO:0000256" key="1">
    <source>
        <dbReference type="SAM" id="Phobius"/>
    </source>
</evidence>
<gene>
    <name evidence="2" type="ORF">FRC98_17380</name>
</gene>
<keyword evidence="3" id="KW-1185">Reference proteome</keyword>
<evidence type="ECO:0000313" key="3">
    <source>
        <dbReference type="Proteomes" id="UP000321412"/>
    </source>
</evidence>